<evidence type="ECO:0000313" key="1">
    <source>
        <dbReference type="EMBL" id="TKW23737.1"/>
    </source>
</evidence>
<dbReference type="Proteomes" id="UP000298652">
    <property type="component" value="Chromosome 3"/>
</dbReference>
<organism evidence="1 2">
    <name type="scientific">Setaria viridis</name>
    <name type="common">Green bristlegrass</name>
    <name type="synonym">Setaria italica subsp. viridis</name>
    <dbReference type="NCBI Taxonomy" id="4556"/>
    <lineage>
        <taxon>Eukaryota</taxon>
        <taxon>Viridiplantae</taxon>
        <taxon>Streptophyta</taxon>
        <taxon>Embryophyta</taxon>
        <taxon>Tracheophyta</taxon>
        <taxon>Spermatophyta</taxon>
        <taxon>Magnoliopsida</taxon>
        <taxon>Liliopsida</taxon>
        <taxon>Poales</taxon>
        <taxon>Poaceae</taxon>
        <taxon>PACMAD clade</taxon>
        <taxon>Panicoideae</taxon>
        <taxon>Panicodae</taxon>
        <taxon>Paniceae</taxon>
        <taxon>Cenchrinae</taxon>
        <taxon>Setaria</taxon>
    </lineage>
</organism>
<accession>A0A4U6VHT1</accession>
<protein>
    <recommendedName>
        <fullName evidence="3">Zinc finger GRF-type domain-containing protein</fullName>
    </recommendedName>
</protein>
<dbReference type="PANTHER" id="PTHR48170:SF1">
    <property type="entry name" value="ZINC FINGER GRF-TYPE DOMAIN-CONTAINING PROTEIN"/>
    <property type="match status" value="1"/>
</dbReference>
<dbReference type="EMBL" id="CM016554">
    <property type="protein sequence ID" value="TKW23737.1"/>
    <property type="molecule type" value="Genomic_DNA"/>
</dbReference>
<gene>
    <name evidence="1" type="ORF">SEVIR_3G006800v2</name>
</gene>
<name>A0A4U6VHT1_SETVI</name>
<dbReference type="EMBL" id="CM016554">
    <property type="protein sequence ID" value="TKW23738.1"/>
    <property type="molecule type" value="Genomic_DNA"/>
</dbReference>
<keyword evidence="2" id="KW-1185">Reference proteome</keyword>
<evidence type="ECO:0008006" key="3">
    <source>
        <dbReference type="Google" id="ProtNLM"/>
    </source>
</evidence>
<dbReference type="Gramene" id="TKW23737">
    <property type="protein sequence ID" value="TKW23737"/>
    <property type="gene ID" value="SEVIR_3G006800v2"/>
</dbReference>
<sequence>MSRRGKARKLRYGAKLTGNAFDPLPLPSGVPVPMCFYGDPCKVVKSDEHDTYRQRYWMCSNFAFEPTLRQRSINKLTPPPLCDFEQWIDTEINPEDKEMMEYMLRWDAERKEMME</sequence>
<dbReference type="AlphaFoldDB" id="A0A4U6VHT1"/>
<evidence type="ECO:0000313" key="2">
    <source>
        <dbReference type="Proteomes" id="UP000298652"/>
    </source>
</evidence>
<reference evidence="1 2" key="1">
    <citation type="submission" date="2019-03" db="EMBL/GenBank/DDBJ databases">
        <title>WGS assembly of Setaria viridis.</title>
        <authorList>
            <person name="Huang P."/>
            <person name="Jenkins J."/>
            <person name="Grimwood J."/>
            <person name="Barry K."/>
            <person name="Healey A."/>
            <person name="Mamidi S."/>
            <person name="Sreedasyam A."/>
            <person name="Shu S."/>
            <person name="Feldman M."/>
            <person name="Wu J."/>
            <person name="Yu Y."/>
            <person name="Chen C."/>
            <person name="Johnson J."/>
            <person name="Rokhsar D."/>
            <person name="Baxter I."/>
            <person name="Schmutz J."/>
            <person name="Brutnell T."/>
            <person name="Kellogg E."/>
        </authorList>
    </citation>
    <scope>NUCLEOTIDE SEQUENCE [LARGE SCALE GENOMIC DNA]</scope>
    <source>
        <strain evidence="2">cv. A10</strain>
    </source>
</reference>
<dbReference type="OMA" id="LIKSWCE"/>
<proteinExistence type="predicted"/>
<dbReference type="Gramene" id="TKW23738">
    <property type="protein sequence ID" value="TKW23738"/>
    <property type="gene ID" value="SEVIR_3G006800v2"/>
</dbReference>
<dbReference type="PANTHER" id="PTHR48170">
    <property type="entry name" value="ZINC FINGER GRF-TYPE DOMAIN-CONTAINING PROTEIN"/>
    <property type="match status" value="1"/>
</dbReference>